<dbReference type="GO" id="GO:0016020">
    <property type="term" value="C:membrane"/>
    <property type="evidence" value="ECO:0007669"/>
    <property type="project" value="UniProtKB-SubCell"/>
</dbReference>
<dbReference type="PROSITE" id="PS50929">
    <property type="entry name" value="ABC_TM1F"/>
    <property type="match status" value="1"/>
</dbReference>
<dbReference type="Proteomes" id="UP000727490">
    <property type="component" value="Unassembled WGS sequence"/>
</dbReference>
<reference evidence="11 12" key="1">
    <citation type="journal article" date="2020" name="Syst. Appl. Microbiol.">
        <title>Arthrospiribacter ruber gen. nov., sp. nov., a novel bacterium isolated from Arthrospira cultures.</title>
        <authorList>
            <person name="Waleron M."/>
            <person name="Misztak A."/>
            <person name="Waleron M.M."/>
            <person name="Furmaniak M."/>
            <person name="Mrozik A."/>
            <person name="Waleron K."/>
        </authorList>
    </citation>
    <scope>NUCLEOTIDE SEQUENCE [LARGE SCALE GENOMIC DNA]</scope>
    <source>
        <strain evidence="11 12">DPMB0001</strain>
    </source>
</reference>
<evidence type="ECO:0000256" key="3">
    <source>
        <dbReference type="ARBA" id="ARBA00022692"/>
    </source>
</evidence>
<dbReference type="PROSITE" id="PS00211">
    <property type="entry name" value="ABC_TRANSPORTER_1"/>
    <property type="match status" value="1"/>
</dbReference>
<protein>
    <submittedName>
        <fullName evidence="11">ABC transporter ATP-binding protein</fullName>
    </submittedName>
</protein>
<dbReference type="InterPro" id="IPR011527">
    <property type="entry name" value="ABC1_TM_dom"/>
</dbReference>
<feature type="transmembrane region" description="Helical" evidence="8">
    <location>
        <begin position="20"/>
        <end position="41"/>
    </location>
</feature>
<dbReference type="InterPro" id="IPR039421">
    <property type="entry name" value="Type_1_exporter"/>
</dbReference>
<keyword evidence="2" id="KW-0813">Transport</keyword>
<dbReference type="EMBL" id="RPHB01000008">
    <property type="protein sequence ID" value="MBW3469561.1"/>
    <property type="molecule type" value="Genomic_DNA"/>
</dbReference>
<keyword evidence="3 8" id="KW-0812">Transmembrane</keyword>
<sequence>MINNIWFVIKEKKAEFIRVLIWEMIHGVFVSAPLGIVMVIIWELFKEFPNYQVIWSVVAMMTVMLLVQFYFASKSMVKSNEFSFELSNWLRLKIGNHLQRMSMGYFKKRDPGDIASVVLQDVSNFENIFAHAIPNIASAIFGTFTLSIFLFWFDWRLAICLIVAIPLVYPLIWISNYLVNKFGQKHVKARNKTGSSFLEYVQGIRHLKAFGQTGARFKSLDQALLELKKQSIKVEAIPGPIVLTASVVFEIFFLLSIALGLYYFQGGSLDLQVWIAFLILGYALYQPLKVLTVEYVILRYMNVSLSRIRELLESPIQNDESKPLPTSFPIEFKNVHFGYDERSVLNDISFTASQNTMTALVGASGSGKTTICSLLARFWDVDKGQITIGGIDIRSISMDHFYQLFSEVFQDVYLFDDSIYNNVKVGKPNATDKEVEKVLNKAQCMEFISKLPEGWHTKVGESGSKLSGGQKQRISIARAMLKDAPIVLLDEATASLDPENEIYIQRAIQELIKTKTVVVIAHKLATIQEADQILALKEGKIAERGTHEELLNQRGYYAKLWNTQQNASGWKFNGQNEKSKV</sequence>
<proteinExistence type="predicted"/>
<feature type="domain" description="ABC transmembrane type-1" evidence="10">
    <location>
        <begin position="50"/>
        <end position="292"/>
    </location>
</feature>
<dbReference type="InterPro" id="IPR003439">
    <property type="entry name" value="ABC_transporter-like_ATP-bd"/>
</dbReference>
<gene>
    <name evidence="11" type="ORF">EGN73_17315</name>
</gene>
<name>A0A951J166_9BACT</name>
<keyword evidence="5 11" id="KW-0067">ATP-binding</keyword>
<dbReference type="InterPro" id="IPR003593">
    <property type="entry name" value="AAA+_ATPase"/>
</dbReference>
<dbReference type="PANTHER" id="PTHR24221">
    <property type="entry name" value="ATP-BINDING CASSETTE SUB-FAMILY B"/>
    <property type="match status" value="1"/>
</dbReference>
<dbReference type="PANTHER" id="PTHR24221:SF397">
    <property type="entry name" value="ABC TRANSPORTER, ATP-BINDING TRANSMEMBRANE PROTEIN"/>
    <property type="match status" value="1"/>
</dbReference>
<evidence type="ECO:0000256" key="7">
    <source>
        <dbReference type="ARBA" id="ARBA00023136"/>
    </source>
</evidence>
<evidence type="ECO:0000313" key="12">
    <source>
        <dbReference type="Proteomes" id="UP000727490"/>
    </source>
</evidence>
<dbReference type="RefSeq" id="WP_219292755.1">
    <property type="nucleotide sequence ID" value="NZ_RPHB01000008.1"/>
</dbReference>
<feature type="transmembrane region" description="Helical" evidence="8">
    <location>
        <begin position="53"/>
        <end position="72"/>
    </location>
</feature>
<evidence type="ECO:0000256" key="6">
    <source>
        <dbReference type="ARBA" id="ARBA00022989"/>
    </source>
</evidence>
<feature type="domain" description="ABC transporter" evidence="9">
    <location>
        <begin position="330"/>
        <end position="563"/>
    </location>
</feature>
<evidence type="ECO:0000313" key="11">
    <source>
        <dbReference type="EMBL" id="MBW3469561.1"/>
    </source>
</evidence>
<feature type="transmembrane region" description="Helical" evidence="8">
    <location>
        <begin position="241"/>
        <end position="265"/>
    </location>
</feature>
<dbReference type="GO" id="GO:0034040">
    <property type="term" value="F:ATPase-coupled lipid transmembrane transporter activity"/>
    <property type="evidence" value="ECO:0007669"/>
    <property type="project" value="TreeGrafter"/>
</dbReference>
<keyword evidence="4" id="KW-0547">Nucleotide-binding</keyword>
<feature type="transmembrane region" description="Helical" evidence="8">
    <location>
        <begin position="128"/>
        <end position="149"/>
    </location>
</feature>
<evidence type="ECO:0000256" key="8">
    <source>
        <dbReference type="SAM" id="Phobius"/>
    </source>
</evidence>
<dbReference type="GO" id="GO:0140359">
    <property type="term" value="F:ABC-type transporter activity"/>
    <property type="evidence" value="ECO:0007669"/>
    <property type="project" value="InterPro"/>
</dbReference>
<evidence type="ECO:0000259" key="10">
    <source>
        <dbReference type="PROSITE" id="PS50929"/>
    </source>
</evidence>
<keyword evidence="12" id="KW-1185">Reference proteome</keyword>
<dbReference type="PROSITE" id="PS50893">
    <property type="entry name" value="ABC_TRANSPORTER_2"/>
    <property type="match status" value="1"/>
</dbReference>
<dbReference type="FunFam" id="3.40.50.300:FF:000287">
    <property type="entry name" value="Multidrug ABC transporter ATP-binding protein"/>
    <property type="match status" value="1"/>
</dbReference>
<organism evidence="11 12">
    <name type="scientific">Arthrospiribacter ruber</name>
    <dbReference type="NCBI Taxonomy" id="2487934"/>
    <lineage>
        <taxon>Bacteria</taxon>
        <taxon>Pseudomonadati</taxon>
        <taxon>Bacteroidota</taxon>
        <taxon>Cytophagia</taxon>
        <taxon>Cytophagales</taxon>
        <taxon>Cyclobacteriaceae</taxon>
        <taxon>Arthrospiribacter</taxon>
    </lineage>
</organism>
<dbReference type="SMART" id="SM00382">
    <property type="entry name" value="AAA"/>
    <property type="match status" value="1"/>
</dbReference>
<dbReference type="CDD" id="cd07346">
    <property type="entry name" value="ABC_6TM_exporters"/>
    <property type="match status" value="1"/>
</dbReference>
<dbReference type="InterPro" id="IPR017871">
    <property type="entry name" value="ABC_transporter-like_CS"/>
</dbReference>
<keyword evidence="7 8" id="KW-0472">Membrane</keyword>
<dbReference type="Pfam" id="PF00664">
    <property type="entry name" value="ABC_membrane"/>
    <property type="match status" value="1"/>
</dbReference>
<dbReference type="Pfam" id="PF00005">
    <property type="entry name" value="ABC_tran"/>
    <property type="match status" value="1"/>
</dbReference>
<comment type="subcellular location">
    <subcellularLocation>
        <location evidence="1">Membrane</location>
        <topology evidence="1">Multi-pass membrane protein</topology>
    </subcellularLocation>
</comment>
<evidence type="ECO:0000256" key="5">
    <source>
        <dbReference type="ARBA" id="ARBA00022840"/>
    </source>
</evidence>
<evidence type="ECO:0000256" key="4">
    <source>
        <dbReference type="ARBA" id="ARBA00022741"/>
    </source>
</evidence>
<evidence type="ECO:0000256" key="2">
    <source>
        <dbReference type="ARBA" id="ARBA00022448"/>
    </source>
</evidence>
<dbReference type="AlphaFoldDB" id="A0A951J166"/>
<feature type="transmembrane region" description="Helical" evidence="8">
    <location>
        <begin position="271"/>
        <end position="298"/>
    </location>
</feature>
<dbReference type="GO" id="GO:0016887">
    <property type="term" value="F:ATP hydrolysis activity"/>
    <property type="evidence" value="ECO:0007669"/>
    <property type="project" value="InterPro"/>
</dbReference>
<evidence type="ECO:0000259" key="9">
    <source>
        <dbReference type="PROSITE" id="PS50893"/>
    </source>
</evidence>
<keyword evidence="6 8" id="KW-1133">Transmembrane helix</keyword>
<feature type="transmembrane region" description="Helical" evidence="8">
    <location>
        <begin position="155"/>
        <end position="179"/>
    </location>
</feature>
<accession>A0A951J166</accession>
<dbReference type="GO" id="GO:0005524">
    <property type="term" value="F:ATP binding"/>
    <property type="evidence" value="ECO:0007669"/>
    <property type="project" value="UniProtKB-KW"/>
</dbReference>
<evidence type="ECO:0000256" key="1">
    <source>
        <dbReference type="ARBA" id="ARBA00004141"/>
    </source>
</evidence>
<comment type="caution">
    <text evidence="11">The sequence shown here is derived from an EMBL/GenBank/DDBJ whole genome shotgun (WGS) entry which is preliminary data.</text>
</comment>